<dbReference type="Proteomes" id="UP000065151">
    <property type="component" value="Chromosome"/>
</dbReference>
<evidence type="ECO:0000313" key="1">
    <source>
        <dbReference type="EMBL" id="ALV39749.1"/>
    </source>
</evidence>
<reference evidence="1 3" key="1">
    <citation type="submission" date="2015-12" db="EMBL/GenBank/DDBJ databases">
        <authorList>
            <person name="Shamseldin A."/>
            <person name="Moawad H."/>
            <person name="Abd El-Rahim W.M."/>
            <person name="Sadowsky M.J."/>
        </authorList>
    </citation>
    <scope>NUCLEOTIDE SEQUENCE [LARGE SCALE GENOMIC DNA]</scope>
    <source>
        <strain evidence="1 3">Ar51</strain>
    </source>
</reference>
<dbReference type="EMBL" id="CP013747">
    <property type="protein sequence ID" value="ALV43658.1"/>
    <property type="molecule type" value="Genomic_DNA"/>
</dbReference>
<protein>
    <recommendedName>
        <fullName evidence="4">DUF4192 domain-containing protein</fullName>
    </recommendedName>
</protein>
<name>A0A0U3QJF7_9MICC</name>
<evidence type="ECO:0000313" key="2">
    <source>
        <dbReference type="EMBL" id="ALV43658.1"/>
    </source>
</evidence>
<dbReference type="KEGG" id="psul:AU252_22860"/>
<gene>
    <name evidence="1" type="ORF">AU252_00025</name>
    <name evidence="2" type="ORF">AU252_22860</name>
</gene>
<dbReference type="InterPro" id="IPR025447">
    <property type="entry name" value="DUF4192"/>
</dbReference>
<dbReference type="AlphaFoldDB" id="A0A0U3QJF7"/>
<proteinExistence type="predicted"/>
<evidence type="ECO:0000313" key="3">
    <source>
        <dbReference type="Proteomes" id="UP000065151"/>
    </source>
</evidence>
<evidence type="ECO:0008006" key="4">
    <source>
        <dbReference type="Google" id="ProtNLM"/>
    </source>
</evidence>
<accession>A0A0U3QJF7</accession>
<organism evidence="1">
    <name type="scientific">Pseudarthrobacter sulfonivorans</name>
    <dbReference type="NCBI Taxonomy" id="121292"/>
    <lineage>
        <taxon>Bacteria</taxon>
        <taxon>Bacillati</taxon>
        <taxon>Actinomycetota</taxon>
        <taxon>Actinomycetes</taxon>
        <taxon>Micrococcales</taxon>
        <taxon>Micrococcaceae</taxon>
        <taxon>Pseudarthrobacter</taxon>
    </lineage>
</organism>
<dbReference type="RefSeq" id="WP_058928966.1">
    <property type="nucleotide sequence ID" value="NZ_CP013747.1"/>
</dbReference>
<dbReference type="EMBL" id="CP013747">
    <property type="protein sequence ID" value="ALV39749.1"/>
    <property type="molecule type" value="Genomic_DNA"/>
</dbReference>
<dbReference type="KEGG" id="psul:AU252_00025"/>
<dbReference type="Pfam" id="PF13830">
    <property type="entry name" value="DUF4192"/>
    <property type="match status" value="1"/>
</dbReference>
<sequence length="268" mass="29120">MDTLHITTPADLVSLIGHSLGYWPHESLVCISLQQNRMGATLRLDLPTTPGHAHTYARKVGGYLRTHQDATAAVFAIFTNTHRDNDSEALFGPLVEALAQQLALAGNPIQAGWNIGPTAMAEFRIHPVSYGPDIPLTTIQSSVLNAELIFRGSQIKDSLALPHPTVTREFTADVETHLKAAAVQSSAQRTAAARGYWSSLLDDGDEPTAAQLAEVLSYLQIPELRDRLIADMPGLNLPMELLLFGESNTAPDWDRIDTAEGLLLQLTL</sequence>